<gene>
    <name evidence="5" type="primary">MaSp2B1</name>
    <name evidence="5" type="ORF">TNCT_800251</name>
</gene>
<dbReference type="InterPro" id="IPR038542">
    <property type="entry name" value="Spidroin_C_sf"/>
</dbReference>
<name>A0A8X6LSM4_TRICU</name>
<dbReference type="OrthoDB" id="6437801at2759"/>
<evidence type="ECO:0000256" key="2">
    <source>
        <dbReference type="SAM" id="SignalP"/>
    </source>
</evidence>
<dbReference type="InterPro" id="IPR031913">
    <property type="entry name" value="Spidroin_N"/>
</dbReference>
<evidence type="ECO:0000259" key="3">
    <source>
        <dbReference type="Pfam" id="PF11260"/>
    </source>
</evidence>
<keyword evidence="2" id="KW-0732">Signal</keyword>
<feature type="domain" description="Spidroin N-terminal" evidence="4">
    <location>
        <begin position="29"/>
        <end position="152"/>
    </location>
</feature>
<evidence type="ECO:0000313" key="5">
    <source>
        <dbReference type="EMBL" id="GFR20530.1"/>
    </source>
</evidence>
<sequence>MSWSTRFVFAFFAVLMTQFISIAGQARSPWQDTATADSFIQSFLGTISGSEAFTLDQLDDMSTIGDSLMTAMDTMTRNNKISQSKLQALDLGFASSMAEIAAVEQGGQSVDVKTNEIANALNSAFLQTTGTINTQFVDEIKNLSNIFAQASASEVAYATAGSGNAATNTGYSAGPVYLSWQGYKGVPQEQGPEEFRFQGPSTAAVVASSGFGGYRQGGQAAQSPGGYGPVSAKVSTAATDFGSYRQGGQDRGLSGSAAQSPGEYGPVSATVLTVAAGVGGYEQGGQGFVGPETLGQDRAASTRVAGNFVVSGQGKQDQGSVVLREYGSGSAAAVAATPNYLRGYGQDQGFGGYGSAGPGFQEPVNTAATVVAGGYSQGRQDQGLLGSGVQGPREYGPFSIAIALGGLGSYRQEVPIQEPPKSEFQGQGTAVIGELGLYDTGAQGGKGPGLTTSVSADTVGFSSYAPVIQGELQRPSEPGVQELRSASATSVTIGDNNAVRGNEGPYDLRIQGSGGTAATTTAAVAPSEIAGPGLQGGQVRSATGGTSAVAGREYGISAQRSTIPDAQGPSGLGPLESEGAAVTTNGLEGYGPIAKAPSGSGAQISDGYGPGNFAASAILGGYEVIAERPSVPGGVSPTAASADGIEYGGLQRPLGPGNQGTEEVPVATSRLEVYAPRAQVSSAPVRTTAIELQDYRPVAQAPSAPVGKTAIGMQDYGQVSQATAIGMQDYKLVSQAPSAPERATEIRLQYYGPVPQVPSAPVGKTAIGFQDYRSVPQAPSTSPQAPSAPERATAIGLQDYGPVPQTSSAPEGATPIRLQDYGPVPEAPSAPVGEIAIGVQDYGQVSQATAIGFQDYRSVSQAPSAPEGATEIRLQYYGPVPQVPSAPVGKIAIGFQDYRSVPQAPSAPVGETSIGFQDYRPVPQAPSAPEGATAIGMLDYGQVSQSKAIGLQDYGPVSQASSAPEGATSIVLQDYGPVPQAPSAPVGETAIGMQDYGQVSQATAIGMQDYGLVSQAPSAPEGATEIRLQYYGPVPQVPSAPEGETAIGIEDYGPVFQVISIGLQDYGPTPQSPSAPEGATTIASQDYVPVTQAPSVPERATAIGLQYYGQVPQALFAPEGATATGIQDYRPILQAPSAPEGATAIGLQDYGPVPQAPYAPAEATAIGFQYYGPVAQAPSAPAEATAIGFQYYGPVAQAPSAPAGETTIELKEIMDQSLKHIQRKYGPGEPPTVEVTLCELEGDGSAIQEPSGQGSQSLGGSSSGSAIIFSLVDGLGRYNQDAQGPQGPGEIVEASTTTGGYQGYGPVTQGPQRSSGPEGFYSYSVSLGAPGYRPRDKVPLGPSRAAFAAASRLSAPDSASRVSSAVSSLISSGPTNPVALSSVIDNAISQISAINPDFSDCEVLIQAVLEVFSALLNIYITSTWAR</sequence>
<evidence type="ECO:0000256" key="1">
    <source>
        <dbReference type="SAM" id="MobiDB-lite"/>
    </source>
</evidence>
<reference evidence="5" key="1">
    <citation type="submission" date="2020-07" db="EMBL/GenBank/DDBJ databases">
        <title>Multicomponent nature underlies the extraordinary mechanical properties of spider dragline silk.</title>
        <authorList>
            <person name="Kono N."/>
            <person name="Nakamura H."/>
            <person name="Mori M."/>
            <person name="Yoshida Y."/>
            <person name="Ohtoshi R."/>
            <person name="Malay A.D."/>
            <person name="Moran D.A.P."/>
            <person name="Tomita M."/>
            <person name="Numata K."/>
            <person name="Arakawa K."/>
        </authorList>
    </citation>
    <scope>NUCLEOTIDE SEQUENCE</scope>
</reference>
<feature type="region of interest" description="Disordered" evidence="1">
    <location>
        <begin position="798"/>
        <end position="827"/>
    </location>
</feature>
<dbReference type="InterPro" id="IPR038243">
    <property type="entry name" value="Spidroin_N_sf"/>
</dbReference>
<feature type="chain" id="PRO_5036477728" evidence="2">
    <location>
        <begin position="27"/>
        <end position="1426"/>
    </location>
</feature>
<dbReference type="InterPro" id="IPR021001">
    <property type="entry name" value="Spidroin_C"/>
</dbReference>
<feature type="signal peptide" evidence="2">
    <location>
        <begin position="1"/>
        <end position="26"/>
    </location>
</feature>
<keyword evidence="6" id="KW-1185">Reference proteome</keyword>
<evidence type="ECO:0000313" key="6">
    <source>
        <dbReference type="Proteomes" id="UP000887116"/>
    </source>
</evidence>
<dbReference type="EMBL" id="BMAO01018082">
    <property type="protein sequence ID" value="GFR20530.1"/>
    <property type="molecule type" value="Genomic_DNA"/>
</dbReference>
<dbReference type="Pfam" id="PF11260">
    <property type="entry name" value="Spidroin_MaSp"/>
    <property type="match status" value="1"/>
</dbReference>
<proteinExistence type="predicted"/>
<accession>A0A8X6LSM4</accession>
<comment type="caution">
    <text evidence="5">The sequence shown here is derived from an EMBL/GenBank/DDBJ whole genome shotgun (WGS) entry which is preliminary data.</text>
</comment>
<organism evidence="5 6">
    <name type="scientific">Trichonephila clavata</name>
    <name type="common">Joro spider</name>
    <name type="synonym">Nephila clavata</name>
    <dbReference type="NCBI Taxonomy" id="2740835"/>
    <lineage>
        <taxon>Eukaryota</taxon>
        <taxon>Metazoa</taxon>
        <taxon>Ecdysozoa</taxon>
        <taxon>Arthropoda</taxon>
        <taxon>Chelicerata</taxon>
        <taxon>Arachnida</taxon>
        <taxon>Araneae</taxon>
        <taxon>Araneomorphae</taxon>
        <taxon>Entelegynae</taxon>
        <taxon>Araneoidea</taxon>
        <taxon>Nephilidae</taxon>
        <taxon>Trichonephila</taxon>
    </lineage>
</organism>
<feature type="domain" description="Spidroin C-terminal" evidence="3">
    <location>
        <begin position="1348"/>
        <end position="1418"/>
    </location>
</feature>
<dbReference type="Proteomes" id="UP000887116">
    <property type="component" value="Unassembled WGS sequence"/>
</dbReference>
<evidence type="ECO:0000259" key="4">
    <source>
        <dbReference type="Pfam" id="PF16763"/>
    </source>
</evidence>
<protein>
    <submittedName>
        <fullName evidence="5">Major ampullate spidroin 2B variant 1</fullName>
    </submittedName>
</protein>
<feature type="region of interest" description="Disordered" evidence="1">
    <location>
        <begin position="1279"/>
        <end position="1319"/>
    </location>
</feature>
<dbReference type="Gene3D" id="1.10.10.1350">
    <property type="entry name" value="Spidroin domain, C-terminal domain"/>
    <property type="match status" value="1"/>
</dbReference>
<dbReference type="Pfam" id="PF16763">
    <property type="entry name" value="Spidroin_N"/>
    <property type="match status" value="1"/>
</dbReference>
<dbReference type="Gene3D" id="1.10.274.70">
    <property type="match status" value="1"/>
</dbReference>